<feature type="transmembrane region" description="Helical" evidence="6">
    <location>
        <begin position="216"/>
        <end position="233"/>
    </location>
</feature>
<sequence length="362" mass="38778">MKSTTLHHRVFLLLLCIVTAGFLVILWPFWGAVFWGVVLAVLFAPLHQRLLARMPQRRNLAALATLAICLVIVILPLVLIGASLVREATLIYENLNTGELNFGAYYQQIMSALPSWATRTLDSVGLTSVAEIQERLSSIAVQASKVAASQAVGIGQNTMGFIVGFGVMLYLLFFLLRDGAQLASRIRYAFPLEPAHKTALASKFTTVVRATIKGNMVVAMAQGALGGLIFWILDIQGPVLWGVVMAFLSLLPAVGAALIWGPVAIYFLATGDIVKGSVLAAYGVLVIGLVDNVLRPLLVGKDTKMPDYIVLISTLGGMALFGLTGFVVGPLIAALFIAIWDLFGQDHHAGADVSTTVLPPKQ</sequence>
<evidence type="ECO:0000256" key="4">
    <source>
        <dbReference type="ARBA" id="ARBA00022989"/>
    </source>
</evidence>
<protein>
    <submittedName>
        <fullName evidence="7">AI-2E family transporter</fullName>
    </submittedName>
</protein>
<keyword evidence="4 6" id="KW-1133">Transmembrane helix</keyword>
<evidence type="ECO:0000256" key="6">
    <source>
        <dbReference type="SAM" id="Phobius"/>
    </source>
</evidence>
<keyword evidence="5 6" id="KW-0472">Membrane</keyword>
<gene>
    <name evidence="7" type="ORF">M9799_15720</name>
</gene>
<evidence type="ECO:0000256" key="2">
    <source>
        <dbReference type="ARBA" id="ARBA00009773"/>
    </source>
</evidence>
<evidence type="ECO:0000256" key="5">
    <source>
        <dbReference type="ARBA" id="ARBA00023136"/>
    </source>
</evidence>
<evidence type="ECO:0000256" key="3">
    <source>
        <dbReference type="ARBA" id="ARBA00022692"/>
    </source>
</evidence>
<dbReference type="RefSeq" id="WP_231042259.1">
    <property type="nucleotide sequence ID" value="NZ_CP106881.1"/>
</dbReference>
<keyword evidence="8" id="KW-1185">Reference proteome</keyword>
<evidence type="ECO:0000256" key="1">
    <source>
        <dbReference type="ARBA" id="ARBA00004141"/>
    </source>
</evidence>
<evidence type="ECO:0000313" key="7">
    <source>
        <dbReference type="EMBL" id="UYG51484.1"/>
    </source>
</evidence>
<dbReference type="InterPro" id="IPR002549">
    <property type="entry name" value="AI-2E-like"/>
</dbReference>
<feature type="transmembrane region" description="Helical" evidence="6">
    <location>
        <begin position="158"/>
        <end position="176"/>
    </location>
</feature>
<feature type="transmembrane region" description="Helical" evidence="6">
    <location>
        <begin position="279"/>
        <end position="298"/>
    </location>
</feature>
<accession>A0ABY6GAF8</accession>
<proteinExistence type="inferred from homology"/>
<dbReference type="PANTHER" id="PTHR21716">
    <property type="entry name" value="TRANSMEMBRANE PROTEIN"/>
    <property type="match status" value="1"/>
</dbReference>
<comment type="subcellular location">
    <subcellularLocation>
        <location evidence="1">Membrane</location>
        <topology evidence="1">Multi-pass membrane protein</topology>
    </subcellularLocation>
</comment>
<feature type="transmembrane region" description="Helical" evidence="6">
    <location>
        <begin position="239"/>
        <end position="267"/>
    </location>
</feature>
<dbReference type="EMBL" id="CP106881">
    <property type="protein sequence ID" value="UYG51484.1"/>
    <property type="molecule type" value="Genomic_DNA"/>
</dbReference>
<dbReference type="Pfam" id="PF01594">
    <property type="entry name" value="AI-2E_transport"/>
    <property type="match status" value="1"/>
</dbReference>
<feature type="transmembrane region" description="Helical" evidence="6">
    <location>
        <begin position="10"/>
        <end position="27"/>
    </location>
</feature>
<comment type="similarity">
    <text evidence="2">Belongs to the autoinducer-2 exporter (AI-2E) (TC 2.A.86) family.</text>
</comment>
<keyword evidence="3 6" id="KW-0812">Transmembrane</keyword>
<reference evidence="7" key="1">
    <citation type="submission" date="2022-09" db="EMBL/GenBank/DDBJ databases">
        <title>The complete genome of Acidovorax sp. 5MLIR.</title>
        <authorList>
            <person name="Liu L."/>
            <person name="Yue J."/>
            <person name="Yang F."/>
            <person name="Yuan J."/>
            <person name="Li L."/>
        </authorList>
    </citation>
    <scope>NUCLEOTIDE SEQUENCE</scope>
    <source>
        <strain evidence="7">5MLIR</strain>
    </source>
</reference>
<feature type="transmembrane region" description="Helical" evidence="6">
    <location>
        <begin position="63"/>
        <end position="85"/>
    </location>
</feature>
<organism evidence="7 8">
    <name type="scientific">Comamonas endophytica</name>
    <dbReference type="NCBI Taxonomy" id="2949090"/>
    <lineage>
        <taxon>Bacteria</taxon>
        <taxon>Pseudomonadati</taxon>
        <taxon>Pseudomonadota</taxon>
        <taxon>Betaproteobacteria</taxon>
        <taxon>Burkholderiales</taxon>
        <taxon>Comamonadaceae</taxon>
        <taxon>Comamonas</taxon>
    </lineage>
</organism>
<feature type="transmembrane region" description="Helical" evidence="6">
    <location>
        <begin position="318"/>
        <end position="340"/>
    </location>
</feature>
<name>A0ABY6GAF8_9BURK</name>
<dbReference type="Proteomes" id="UP001162800">
    <property type="component" value="Chromosome"/>
</dbReference>
<dbReference type="PANTHER" id="PTHR21716:SF4">
    <property type="entry name" value="TRANSMEMBRANE PROTEIN 245"/>
    <property type="match status" value="1"/>
</dbReference>
<evidence type="ECO:0000313" key="8">
    <source>
        <dbReference type="Proteomes" id="UP001162800"/>
    </source>
</evidence>